<dbReference type="OrthoDB" id="338970at2759"/>
<evidence type="ECO:0000259" key="6">
    <source>
        <dbReference type="Pfam" id="PF03177"/>
    </source>
</evidence>
<dbReference type="PANTHER" id="PTHR10350:SF6">
    <property type="entry name" value="NUCLEAR PORE COMPLEX PROTEIN NUP155"/>
    <property type="match status" value="1"/>
</dbReference>
<name>A0A9W8GTK9_9FUNG</name>
<feature type="coiled-coil region" evidence="5">
    <location>
        <begin position="1035"/>
        <end position="1069"/>
    </location>
</feature>
<dbReference type="GO" id="GO:0017056">
    <property type="term" value="F:structural constituent of nuclear pore"/>
    <property type="evidence" value="ECO:0007669"/>
    <property type="project" value="InterPro"/>
</dbReference>
<dbReference type="InterPro" id="IPR014908">
    <property type="entry name" value="Nucleoporin_Nup133/Nup155_N"/>
</dbReference>
<dbReference type="EMBL" id="JANBUH010000449">
    <property type="protein sequence ID" value="KAJ2751098.1"/>
    <property type="molecule type" value="Genomic_DNA"/>
</dbReference>
<dbReference type="GO" id="GO:0006405">
    <property type="term" value="P:RNA export from nucleus"/>
    <property type="evidence" value="ECO:0007669"/>
    <property type="project" value="TreeGrafter"/>
</dbReference>
<feature type="domain" description="Nucleoporin Nup133/Nup155-like N-terminal" evidence="7">
    <location>
        <begin position="59"/>
        <end position="503"/>
    </location>
</feature>
<dbReference type="Pfam" id="PF08801">
    <property type="entry name" value="Nucleoporin_N"/>
    <property type="match status" value="1"/>
</dbReference>
<evidence type="ECO:0000256" key="5">
    <source>
        <dbReference type="SAM" id="Coils"/>
    </source>
</evidence>
<dbReference type="GO" id="GO:0000972">
    <property type="term" value="P:transcription-dependent tethering of RNA polymerase II gene DNA at nuclear periphery"/>
    <property type="evidence" value="ECO:0007669"/>
    <property type="project" value="TreeGrafter"/>
</dbReference>
<evidence type="ECO:0000256" key="1">
    <source>
        <dbReference type="ARBA" id="ARBA00004123"/>
    </source>
</evidence>
<sequence>METPRPPAKADSALLPAVNLVENKIKSDHQFPAISDLLHASSSGEYELAIPSDWQVVTKQRHIQLPDALFEQYDLLECRCFMGLFPEIKRAWITVDHRLFLWNYEDESDFYSFDDQEQIIVSVALVTPKPGVFVDTIKHVLVVATPLEVFLLGVGYDTGKLAGMRGSGSGGEVTLFATQISVPADGVAMTSICGTSDGRVFMSGNDGSLYEFAYQSEDGWLTKKAKKINLTSTFTSYFVPTFLSAKHDTAALSMVVDDERRLLYVLLQDASVKVFWLGADGSKFLQAHHHKSIAKSAAMLCTQFFEGAAADGVAFEIASMHVIPLSESRTLSLVAITSGGCRLYFSPIKRTQRYYEASSLPAQIGEHQPEAFDLVHVRLPPDLQPTASRSMQSFAPRPILNVHTGFYRNGTALLAHTWNEDHDSIVGAAPACAHIRARIPRQPRPTLTEHASSARVEGRTWAIAEIDSAGAEGPTSAGLNDLASVSIAPTRSFAVLTNAGVIILEKQRPVDMLRALLARPALQDSQLKEFIDAYTLDETCAMCFTILCVDDYSLHAMSMQVINAARRILFEFGGVPHYAEPVAAGFATGGGVAVANGPTIQLSGRHNGLATYLARTLQPVWGRAATLSKTDRVGASRLHIGIPTSDLVEVQERLRHLQRFLNNNQRFVPDQLNQMPVQPVDSSRPSADVASCWNAESASLRALFDLLVRASEVISFLCLLADFNLPVISDSISEAQRKTLSGILFSQLVSSETGKLSCKELILALINLQLKQHFSIDSVSDVLSKSCSSIFSVSDTALYKALEYLKLAAEAEEGAEAVTLANEALSLLTGISSTLTAKQVRDICEQFEALGQYTAVASLSLACASESDPNNDAMAYWSDGKPANDAREPIYHKRMECYRCVIELLDKRRASVLNAKSLAQLPNNDALFQFELYEWLVANDQSALLFQMRAPFVEKYLSLEPRTLERCDMLWHFYIHENQFGKASVVQRELASLSRDGFDIDLARRIEYLSLSISNGKIAIDMVRGGQIRVPTRELLSEEEEINELVALLRESEDQLEIAQVQLEIQQQLRALGGHETLARTLDRRLFTVSELYEQFAEPLRLWDAMLLILKASNHDDPQMVEEIWLTILRTVLDDSQSTGLMAVASKVSRLGSRLYPSAAAFPLPLIAGILAELSRERSDEYRPGYVGDTLVHANVPHWAVFEALNMLYVKTAGGDAGTAEFLVREITALTTTWMESTQSGSRDSPNPNEDSMPVMAVDEALSQYIVNATLNNNVELKNEIQRVQENIRRIF</sequence>
<comment type="similarity">
    <text evidence="2">Belongs to the non-repetitive/WGA-negative nucleoporin family.</text>
</comment>
<dbReference type="Gene3D" id="1.20.58.1780">
    <property type="match status" value="1"/>
</dbReference>
<dbReference type="PANTHER" id="PTHR10350">
    <property type="entry name" value="NUCLEAR PORE COMPLEX PROTEIN NUP155"/>
    <property type="match status" value="1"/>
</dbReference>
<comment type="subcellular location">
    <subcellularLocation>
        <location evidence="1">Nucleus</location>
    </subcellularLocation>
</comment>
<keyword evidence="5" id="KW-0175">Coiled coil</keyword>
<dbReference type="Gene3D" id="1.25.40.450">
    <property type="entry name" value="Nucleoporin, helical domain, N-terminal subdomain"/>
    <property type="match status" value="1"/>
</dbReference>
<dbReference type="InterPro" id="IPR042538">
    <property type="entry name" value="Nucleoporin_Nup155_C_3"/>
</dbReference>
<dbReference type="Gene3D" id="1.20.120.1880">
    <property type="entry name" value="Nucleoporin, helical C-terminal domain"/>
    <property type="match status" value="1"/>
</dbReference>
<evidence type="ECO:0008006" key="10">
    <source>
        <dbReference type="Google" id="ProtNLM"/>
    </source>
</evidence>
<gene>
    <name evidence="8" type="ORF">GGI19_004700</name>
</gene>
<reference evidence="8" key="1">
    <citation type="submission" date="2022-07" db="EMBL/GenBank/DDBJ databases">
        <title>Phylogenomic reconstructions and comparative analyses of Kickxellomycotina fungi.</title>
        <authorList>
            <person name="Reynolds N.K."/>
            <person name="Stajich J.E."/>
            <person name="Barry K."/>
            <person name="Grigoriev I.V."/>
            <person name="Crous P."/>
            <person name="Smith M.E."/>
        </authorList>
    </citation>
    <scope>NUCLEOTIDE SEQUENCE</scope>
    <source>
        <strain evidence="8">BCRC 34297</strain>
    </source>
</reference>
<dbReference type="GO" id="GO:0036228">
    <property type="term" value="P:protein localization to nuclear inner membrane"/>
    <property type="evidence" value="ECO:0007669"/>
    <property type="project" value="TreeGrafter"/>
</dbReference>
<organism evidence="8 9">
    <name type="scientific">Coemansia pectinata</name>
    <dbReference type="NCBI Taxonomy" id="1052879"/>
    <lineage>
        <taxon>Eukaryota</taxon>
        <taxon>Fungi</taxon>
        <taxon>Fungi incertae sedis</taxon>
        <taxon>Zoopagomycota</taxon>
        <taxon>Kickxellomycotina</taxon>
        <taxon>Kickxellomycetes</taxon>
        <taxon>Kickxellales</taxon>
        <taxon>Kickxellaceae</taxon>
        <taxon>Coemansia</taxon>
    </lineage>
</organism>
<comment type="caution">
    <text evidence="8">The sequence shown here is derived from an EMBL/GenBank/DDBJ whole genome shotgun (WGS) entry which is preliminary data.</text>
</comment>
<dbReference type="InterPro" id="IPR042533">
    <property type="entry name" value="Nucleoporin_Nup155_C_1"/>
</dbReference>
<proteinExistence type="inferred from homology"/>
<evidence type="ECO:0000256" key="2">
    <source>
        <dbReference type="ARBA" id="ARBA00007373"/>
    </source>
</evidence>
<dbReference type="InterPro" id="IPR042537">
    <property type="entry name" value="Nucleoporin_Nup155_C_2"/>
</dbReference>
<dbReference type="Gene3D" id="1.25.40.440">
    <property type="entry name" value="Nucleoporin, helical domain, central subdomain"/>
    <property type="match status" value="1"/>
</dbReference>
<protein>
    <recommendedName>
        <fullName evidence="10">Nucleoporin</fullName>
    </recommendedName>
</protein>
<evidence type="ECO:0000256" key="3">
    <source>
        <dbReference type="ARBA" id="ARBA00022448"/>
    </source>
</evidence>
<keyword evidence="9" id="KW-1185">Reference proteome</keyword>
<dbReference type="InterPro" id="IPR007187">
    <property type="entry name" value="Nucleoporin_Nup133/Nup155_C"/>
</dbReference>
<evidence type="ECO:0000313" key="8">
    <source>
        <dbReference type="EMBL" id="KAJ2751098.1"/>
    </source>
</evidence>
<feature type="domain" description="Nucleoporin Nup133/Nup155-like C-terminal" evidence="6">
    <location>
        <begin position="603"/>
        <end position="1273"/>
    </location>
</feature>
<dbReference type="Proteomes" id="UP001140011">
    <property type="component" value="Unassembled WGS sequence"/>
</dbReference>
<dbReference type="InterPro" id="IPR004870">
    <property type="entry name" value="Nucleoporin_Nup155"/>
</dbReference>
<dbReference type="GO" id="GO:0044611">
    <property type="term" value="C:nuclear pore inner ring"/>
    <property type="evidence" value="ECO:0007669"/>
    <property type="project" value="TreeGrafter"/>
</dbReference>
<dbReference type="Pfam" id="PF03177">
    <property type="entry name" value="Nucleoporin_C"/>
    <property type="match status" value="1"/>
</dbReference>
<dbReference type="GO" id="GO:0006606">
    <property type="term" value="P:protein import into nucleus"/>
    <property type="evidence" value="ECO:0007669"/>
    <property type="project" value="TreeGrafter"/>
</dbReference>
<evidence type="ECO:0000259" key="7">
    <source>
        <dbReference type="Pfam" id="PF08801"/>
    </source>
</evidence>
<keyword evidence="4" id="KW-0539">Nucleus</keyword>
<evidence type="ECO:0000313" key="9">
    <source>
        <dbReference type="Proteomes" id="UP001140011"/>
    </source>
</evidence>
<evidence type="ECO:0000256" key="4">
    <source>
        <dbReference type="ARBA" id="ARBA00023242"/>
    </source>
</evidence>
<keyword evidence="3" id="KW-0813">Transport</keyword>
<accession>A0A9W8GTK9</accession>